<evidence type="ECO:0000256" key="1">
    <source>
        <dbReference type="ARBA" id="ARBA00009991"/>
    </source>
</evidence>
<gene>
    <name evidence="8" type="ORF">EX30DRAFT_306301</name>
</gene>
<dbReference type="InterPro" id="IPR030700">
    <property type="entry name" value="N-end_Aminoacyl_Trfase"/>
</dbReference>
<dbReference type="Proteomes" id="UP000298138">
    <property type="component" value="Unassembled WGS sequence"/>
</dbReference>
<evidence type="ECO:0000256" key="2">
    <source>
        <dbReference type="ARBA" id="ARBA00012025"/>
    </source>
</evidence>
<sequence>CSLYLEAESLTTRDYQCLVDRGWRRSGKIIYKPHNSLSCCPQYTIRLNANTFKPSRDQRNTIHRWNRFVLGEDYIKEASKKYPKTKEAKKRQKNEFDLAETVHAAEYATLQGHIPPEPSHRFEVTLEPASFSQEKYEVFRNYQIHVHKEDATKVTPASFIRFLCTSPLERSETNSSKKLGSYHQVYRLDGRVFAFGVLDLLPDYVSGVYFAYHSDFEKFNLGKLSACREACLAREGGYAYYGMGMYYISSCPKMRYKSHYGPSELLDPSSNIYNALTPTLQSSLTSHHYFSPSDAAKGVDEDKAWEAVEDPWEGEEGVMKPGWARRSRMPGLMEAEEVEGCVAGVRLRVGKQVVPAWVS</sequence>
<dbReference type="GO" id="GO:0005737">
    <property type="term" value="C:cytoplasm"/>
    <property type="evidence" value="ECO:0007669"/>
    <property type="project" value="TreeGrafter"/>
</dbReference>
<keyword evidence="5" id="KW-0012">Acyltransferase</keyword>
<evidence type="ECO:0000259" key="6">
    <source>
        <dbReference type="Pfam" id="PF04376"/>
    </source>
</evidence>
<proteinExistence type="inferred from homology"/>
<keyword evidence="9" id="KW-1185">Reference proteome</keyword>
<evidence type="ECO:0000256" key="5">
    <source>
        <dbReference type="ARBA" id="ARBA00023315"/>
    </source>
</evidence>
<feature type="non-terminal residue" evidence="8">
    <location>
        <position position="1"/>
    </location>
</feature>
<dbReference type="OrthoDB" id="74183at2759"/>
<organism evidence="8 9">
    <name type="scientific">Ascodesmis nigricans</name>
    <dbReference type="NCBI Taxonomy" id="341454"/>
    <lineage>
        <taxon>Eukaryota</taxon>
        <taxon>Fungi</taxon>
        <taxon>Dikarya</taxon>
        <taxon>Ascomycota</taxon>
        <taxon>Pezizomycotina</taxon>
        <taxon>Pezizomycetes</taxon>
        <taxon>Pezizales</taxon>
        <taxon>Ascodesmidaceae</taxon>
        <taxon>Ascodesmis</taxon>
    </lineage>
</organism>
<dbReference type="InterPro" id="IPR007472">
    <property type="entry name" value="N-end_Aminoacyl_Trfase_C"/>
</dbReference>
<comment type="similarity">
    <text evidence="1">Belongs to the R-transferase family.</text>
</comment>
<dbReference type="PIRSF" id="PIRSF037207">
    <property type="entry name" value="ATE1_euk"/>
    <property type="match status" value="1"/>
</dbReference>
<dbReference type="GO" id="GO:0004057">
    <property type="term" value="F:arginyl-tRNA--protein transferase activity"/>
    <property type="evidence" value="ECO:0007669"/>
    <property type="project" value="UniProtKB-EC"/>
</dbReference>
<dbReference type="InterPro" id="IPR017137">
    <property type="entry name" value="Arg-tRNA-P_Trfase_1_euk"/>
</dbReference>
<dbReference type="EC" id="2.3.2.8" evidence="2"/>
<evidence type="ECO:0000259" key="7">
    <source>
        <dbReference type="Pfam" id="PF04377"/>
    </source>
</evidence>
<keyword evidence="4" id="KW-0833">Ubl conjugation pathway</keyword>
<reference evidence="8 9" key="1">
    <citation type="submission" date="2019-04" db="EMBL/GenBank/DDBJ databases">
        <title>Comparative genomics and transcriptomics to analyze fruiting body development in filamentous ascomycetes.</title>
        <authorList>
            <consortium name="DOE Joint Genome Institute"/>
            <person name="Lutkenhaus R."/>
            <person name="Traeger S."/>
            <person name="Breuer J."/>
            <person name="Kuo A."/>
            <person name="Lipzen A."/>
            <person name="Pangilinan J."/>
            <person name="Dilworth D."/>
            <person name="Sandor L."/>
            <person name="Poggeler S."/>
            <person name="Barry K."/>
            <person name="Grigoriev I.V."/>
            <person name="Nowrousian M."/>
        </authorList>
    </citation>
    <scope>NUCLEOTIDE SEQUENCE [LARGE SCALE GENOMIC DNA]</scope>
    <source>
        <strain evidence="8 9">CBS 389.68</strain>
    </source>
</reference>
<dbReference type="InterPro" id="IPR007471">
    <property type="entry name" value="N-end_Aminoacyl_Trfase_N"/>
</dbReference>
<feature type="domain" description="N-end rule aminoacyl transferase C-terminal" evidence="7">
    <location>
        <begin position="134"/>
        <end position="267"/>
    </location>
</feature>
<evidence type="ECO:0000256" key="3">
    <source>
        <dbReference type="ARBA" id="ARBA00022679"/>
    </source>
</evidence>
<accession>A0A4S2MXE4</accession>
<dbReference type="PANTHER" id="PTHR21367">
    <property type="entry name" value="ARGININE-TRNA-PROTEIN TRANSFERASE 1"/>
    <property type="match status" value="1"/>
</dbReference>
<dbReference type="AlphaFoldDB" id="A0A4S2MXE4"/>
<evidence type="ECO:0000313" key="9">
    <source>
        <dbReference type="Proteomes" id="UP000298138"/>
    </source>
</evidence>
<evidence type="ECO:0000256" key="4">
    <source>
        <dbReference type="ARBA" id="ARBA00022786"/>
    </source>
</evidence>
<dbReference type="Pfam" id="PF04377">
    <property type="entry name" value="ATE_C"/>
    <property type="match status" value="1"/>
</dbReference>
<dbReference type="InParanoid" id="A0A4S2MXE4"/>
<name>A0A4S2MXE4_9PEZI</name>
<keyword evidence="3" id="KW-0808">Transferase</keyword>
<dbReference type="PANTHER" id="PTHR21367:SF1">
    <property type="entry name" value="ARGINYL-TRNA--PROTEIN TRANSFERASE 1"/>
    <property type="match status" value="1"/>
</dbReference>
<feature type="domain" description="N-end aminoacyl transferase N-terminal" evidence="6">
    <location>
        <begin position="8"/>
        <end position="59"/>
    </location>
</feature>
<dbReference type="STRING" id="341454.A0A4S2MXE4"/>
<dbReference type="FunCoup" id="A0A4S2MXE4">
    <property type="interactions" value="612"/>
</dbReference>
<dbReference type="EMBL" id="ML220119">
    <property type="protein sequence ID" value="TGZ81358.1"/>
    <property type="molecule type" value="Genomic_DNA"/>
</dbReference>
<dbReference type="SUPFAM" id="SSF55729">
    <property type="entry name" value="Acyl-CoA N-acyltransferases (Nat)"/>
    <property type="match status" value="1"/>
</dbReference>
<dbReference type="Pfam" id="PF04376">
    <property type="entry name" value="ATE_N"/>
    <property type="match status" value="1"/>
</dbReference>
<protein>
    <recommendedName>
        <fullName evidence="2">arginyltransferase</fullName>
        <ecNumber evidence="2">2.3.2.8</ecNumber>
    </recommendedName>
</protein>
<evidence type="ECO:0000313" key="8">
    <source>
        <dbReference type="EMBL" id="TGZ81358.1"/>
    </source>
</evidence>
<dbReference type="InterPro" id="IPR016181">
    <property type="entry name" value="Acyl_CoA_acyltransferase"/>
</dbReference>